<accession>X1JJ71</accession>
<evidence type="ECO:0000313" key="8">
    <source>
        <dbReference type="EMBL" id="GAH94112.1"/>
    </source>
</evidence>
<keyword evidence="2" id="KW-0540">Nuclease</keyword>
<dbReference type="PANTHER" id="PTHR11203:SF51">
    <property type="entry name" value="CLEAVAGE AND POLYADENYLATION SPECIFICITY FACTOR"/>
    <property type="match status" value="1"/>
</dbReference>
<keyword evidence="3" id="KW-0479">Metal-binding</keyword>
<feature type="non-terminal residue" evidence="8">
    <location>
        <position position="146"/>
    </location>
</feature>
<feature type="domain" description="Beta-Casp" evidence="7">
    <location>
        <begin position="1"/>
        <end position="121"/>
    </location>
</feature>
<keyword evidence="6" id="KW-0269">Exonuclease</keyword>
<dbReference type="SUPFAM" id="SSF56281">
    <property type="entry name" value="Metallo-hydrolase/oxidoreductase"/>
    <property type="match status" value="1"/>
</dbReference>
<reference evidence="8" key="1">
    <citation type="journal article" date="2014" name="Front. Microbiol.">
        <title>High frequency of phylogenetically diverse reductive dehalogenase-homologous genes in deep subseafloor sedimentary metagenomes.</title>
        <authorList>
            <person name="Kawai M."/>
            <person name="Futagami T."/>
            <person name="Toyoda A."/>
            <person name="Takaki Y."/>
            <person name="Nishi S."/>
            <person name="Hori S."/>
            <person name="Arai W."/>
            <person name="Tsubouchi T."/>
            <person name="Morono Y."/>
            <person name="Uchiyama I."/>
            <person name="Ito T."/>
            <person name="Fujiyama A."/>
            <person name="Inagaki F."/>
            <person name="Takami H."/>
        </authorList>
    </citation>
    <scope>NUCLEOTIDE SEQUENCE</scope>
    <source>
        <strain evidence="8">Expedition CK06-06</strain>
    </source>
</reference>
<proteinExistence type="predicted"/>
<evidence type="ECO:0000259" key="7">
    <source>
        <dbReference type="SMART" id="SM01027"/>
    </source>
</evidence>
<dbReference type="GO" id="GO:0004527">
    <property type="term" value="F:exonuclease activity"/>
    <property type="evidence" value="ECO:0007669"/>
    <property type="project" value="UniProtKB-KW"/>
</dbReference>
<dbReference type="AlphaFoldDB" id="X1JJ71"/>
<evidence type="ECO:0000256" key="5">
    <source>
        <dbReference type="ARBA" id="ARBA00022833"/>
    </source>
</evidence>
<dbReference type="EMBL" id="BARV01000146">
    <property type="protein sequence ID" value="GAH94112.1"/>
    <property type="molecule type" value="Genomic_DNA"/>
</dbReference>
<keyword evidence="4" id="KW-0378">Hydrolase</keyword>
<dbReference type="InterPro" id="IPR050698">
    <property type="entry name" value="MBL"/>
</dbReference>
<evidence type="ECO:0000256" key="3">
    <source>
        <dbReference type="ARBA" id="ARBA00022723"/>
    </source>
</evidence>
<name>X1JJ71_9ZZZZ</name>
<evidence type="ECO:0000256" key="2">
    <source>
        <dbReference type="ARBA" id="ARBA00022722"/>
    </source>
</evidence>
<keyword evidence="5" id="KW-0862">Zinc</keyword>
<evidence type="ECO:0000256" key="6">
    <source>
        <dbReference type="ARBA" id="ARBA00022839"/>
    </source>
</evidence>
<dbReference type="Gene3D" id="3.40.50.10890">
    <property type="match status" value="1"/>
</dbReference>
<dbReference type="InterPro" id="IPR022712">
    <property type="entry name" value="Beta_Casp"/>
</dbReference>
<gene>
    <name evidence="8" type="ORF">S06H3_00721</name>
</gene>
<dbReference type="PANTHER" id="PTHR11203">
    <property type="entry name" value="CLEAVAGE AND POLYADENYLATION SPECIFICITY FACTOR FAMILY MEMBER"/>
    <property type="match status" value="1"/>
</dbReference>
<sequence>MVLLEDYKRKGLLDGTPVYLDGMIWEATAIHTAYPEYLSPELRERIFRADENPFLSDLFERVKGSDQRAQVIDGDPAIIVSTAGMMAGGPVLEYFKNLAPDPRNTLVFVGYQCEGSLGRRIQKGWREIPLRSDKGRVEEVKVNMEV</sequence>
<dbReference type="GO" id="GO:0046872">
    <property type="term" value="F:metal ion binding"/>
    <property type="evidence" value="ECO:0007669"/>
    <property type="project" value="UniProtKB-KW"/>
</dbReference>
<dbReference type="SMART" id="SM01027">
    <property type="entry name" value="Beta-Casp"/>
    <property type="match status" value="1"/>
</dbReference>
<evidence type="ECO:0000256" key="4">
    <source>
        <dbReference type="ARBA" id="ARBA00022801"/>
    </source>
</evidence>
<comment type="cofactor">
    <cofactor evidence="1">
        <name>Zn(2+)</name>
        <dbReference type="ChEBI" id="CHEBI:29105"/>
    </cofactor>
</comment>
<dbReference type="Pfam" id="PF10996">
    <property type="entry name" value="Beta-Casp"/>
    <property type="match status" value="1"/>
</dbReference>
<organism evidence="8">
    <name type="scientific">marine sediment metagenome</name>
    <dbReference type="NCBI Taxonomy" id="412755"/>
    <lineage>
        <taxon>unclassified sequences</taxon>
        <taxon>metagenomes</taxon>
        <taxon>ecological metagenomes</taxon>
    </lineage>
</organism>
<protein>
    <recommendedName>
        <fullName evidence="7">Beta-Casp domain-containing protein</fullName>
    </recommendedName>
</protein>
<comment type="caution">
    <text evidence="8">The sequence shown here is derived from an EMBL/GenBank/DDBJ whole genome shotgun (WGS) entry which is preliminary data.</text>
</comment>
<dbReference type="InterPro" id="IPR036866">
    <property type="entry name" value="RibonucZ/Hydroxyglut_hydro"/>
</dbReference>
<dbReference type="GO" id="GO:0004521">
    <property type="term" value="F:RNA endonuclease activity"/>
    <property type="evidence" value="ECO:0007669"/>
    <property type="project" value="TreeGrafter"/>
</dbReference>
<evidence type="ECO:0000256" key="1">
    <source>
        <dbReference type="ARBA" id="ARBA00001947"/>
    </source>
</evidence>